<dbReference type="EMBL" id="BMFS01000001">
    <property type="protein sequence ID" value="GGG89815.1"/>
    <property type="molecule type" value="Genomic_DNA"/>
</dbReference>
<dbReference type="InterPro" id="IPR038765">
    <property type="entry name" value="Papain-like_cys_pep_sf"/>
</dbReference>
<keyword evidence="4" id="KW-1185">Reference proteome</keyword>
<gene>
    <name evidence="3" type="ORF">GCM10007420_01060</name>
</gene>
<sequence>MSVGRVLAFCGLGFAVIMALAYLAFHYPGDGPADPPGLIATNDARTPQARELLPATASARTLEFGPAPAFVQPVPMPDPATAGVEPTGGARLLLADFQYDARNPEAGLYTRYVIEAVAGAGLAAISRFQINLDPRYQSIIIHEAVIIRGGERESREGRVAAEFLRQEPELAYGIITGMEVAVLRIEDVRQGDTLDLSYSVTGANPLLAPHDTRSFPLASITGIEQLSVRTSWPRGASYRVIGTSEEDVTVEHRRGQTVYGFGPHRIAPVQLEDGAPADHPQLPVLMVSSWPDWASVADWGRSFYRLPAEPDAEIAALAARFREAHGAPARQLTAALEFVQDEIRYQAVLLGDGTYVPASTSETLRTRTGDCKAKTLLLLALLDALGIEAYPVLAHTTAGRGLDGYPPSPQLFDHVFVQARLDGHTFWLEPAMAGQRGSLFNRSQPDYGLVLVLDDQASRLTSMATAEPPVASTVFLESFELLNQSLEDPLSWSIEVTHRGHMADQWRNIVREMGLSQLEQAYTLFYSSYRQSAELETPLQMEDDEEMNTLIFTASWQVAPLVSPADADGVREIRLRPHTLDDMLAATAMDRRSPVATAYPVHRRHIIEGGIDYSDGNFWQLQDTRDVFANEAFEFSYTTHYENGLLTLDYEQRALQPSVVLTEEMVEHHRQMRQRLRAYILQLHTHPPEGQADDEVPDSGKS</sequence>
<feature type="domain" description="DUF3857" evidence="2">
    <location>
        <begin position="109"/>
        <end position="261"/>
    </location>
</feature>
<reference evidence="4" key="1">
    <citation type="journal article" date="2019" name="Int. J. Syst. Evol. Microbiol.">
        <title>The Global Catalogue of Microorganisms (GCM) 10K type strain sequencing project: providing services to taxonomists for standard genome sequencing and annotation.</title>
        <authorList>
            <consortium name="The Broad Institute Genomics Platform"/>
            <consortium name="The Broad Institute Genome Sequencing Center for Infectious Disease"/>
            <person name="Wu L."/>
            <person name="Ma J."/>
        </authorList>
    </citation>
    <scope>NUCLEOTIDE SEQUENCE [LARGE SCALE GENOMIC DNA]</scope>
    <source>
        <strain evidence="4">CGMCC 1.12766</strain>
    </source>
</reference>
<dbReference type="Proteomes" id="UP000648722">
    <property type="component" value="Unassembled WGS sequence"/>
</dbReference>
<dbReference type="InterPro" id="IPR002931">
    <property type="entry name" value="Transglutaminase-like"/>
</dbReference>
<evidence type="ECO:0000313" key="3">
    <source>
        <dbReference type="EMBL" id="GGG89815.1"/>
    </source>
</evidence>
<evidence type="ECO:0008006" key="5">
    <source>
        <dbReference type="Google" id="ProtNLM"/>
    </source>
</evidence>
<protein>
    <recommendedName>
        <fullName evidence="5">DUF3857 domain-containing protein</fullName>
    </recommendedName>
</protein>
<accession>A0ABQ1XC13</accession>
<proteinExistence type="predicted"/>
<dbReference type="SUPFAM" id="SSF54001">
    <property type="entry name" value="Cysteine proteinases"/>
    <property type="match status" value="1"/>
</dbReference>
<dbReference type="Pfam" id="PF01841">
    <property type="entry name" value="Transglut_core"/>
    <property type="match status" value="1"/>
</dbReference>
<evidence type="ECO:0000259" key="1">
    <source>
        <dbReference type="Pfam" id="PF01841"/>
    </source>
</evidence>
<organism evidence="3 4">
    <name type="scientific">Glycocaulis albus</name>
    <dbReference type="NCBI Taxonomy" id="1382801"/>
    <lineage>
        <taxon>Bacteria</taxon>
        <taxon>Pseudomonadati</taxon>
        <taxon>Pseudomonadota</taxon>
        <taxon>Alphaproteobacteria</taxon>
        <taxon>Maricaulales</taxon>
        <taxon>Maricaulaceae</taxon>
        <taxon>Glycocaulis</taxon>
    </lineage>
</organism>
<evidence type="ECO:0000259" key="2">
    <source>
        <dbReference type="Pfam" id="PF12969"/>
    </source>
</evidence>
<feature type="domain" description="Transglutaminase-like" evidence="1">
    <location>
        <begin position="316"/>
        <end position="397"/>
    </location>
</feature>
<dbReference type="Gene3D" id="2.60.40.3140">
    <property type="match status" value="1"/>
</dbReference>
<dbReference type="InterPro" id="IPR024618">
    <property type="entry name" value="DUF3857"/>
</dbReference>
<name>A0ABQ1XC13_9PROT</name>
<comment type="caution">
    <text evidence="3">The sequence shown here is derived from an EMBL/GenBank/DDBJ whole genome shotgun (WGS) entry which is preliminary data.</text>
</comment>
<dbReference type="RefSeq" id="WP_188450599.1">
    <property type="nucleotide sequence ID" value="NZ_BMFS01000001.1"/>
</dbReference>
<evidence type="ECO:0000313" key="4">
    <source>
        <dbReference type="Proteomes" id="UP000648722"/>
    </source>
</evidence>
<dbReference type="Gene3D" id="3.10.620.30">
    <property type="match status" value="1"/>
</dbReference>
<dbReference type="Pfam" id="PF12969">
    <property type="entry name" value="DUF3857"/>
    <property type="match status" value="1"/>
</dbReference>